<evidence type="ECO:0000256" key="1">
    <source>
        <dbReference type="SAM" id="MobiDB-lite"/>
    </source>
</evidence>
<dbReference type="Proteomes" id="UP001323617">
    <property type="component" value="Unassembled WGS sequence"/>
</dbReference>
<evidence type="ECO:0000313" key="2">
    <source>
        <dbReference type="EMBL" id="KAK4675925.1"/>
    </source>
</evidence>
<evidence type="ECO:0000313" key="3">
    <source>
        <dbReference type="Proteomes" id="UP001323617"/>
    </source>
</evidence>
<proteinExistence type="predicted"/>
<feature type="compositionally biased region" description="Basic and acidic residues" evidence="1">
    <location>
        <begin position="151"/>
        <end position="160"/>
    </location>
</feature>
<sequence>MSAISSHIRNIEIHRIRSRFATNFYGSGTSQFSRQCEPSRATPGPSTTPTTITMEFNALIDHNDIHTSPTAERFYRIQLARQQRPHWHLNAHRAPELPREQNIRTRALREDAHMSCAATREATGASDKQIQYALTTPLTPRTNRRGRKPSRFTDEEKDHVTRPLNDDPIARKLSWLDLKLYLEGSEYWKDTGFTTAMRAAGFSRQVPPRRIKLTAQYRAERLAFVREQLALRTRPEDWEHLAFSNEARATNDPM</sequence>
<organism evidence="2 3">
    <name type="scientific">Podospora pseudoanserina</name>
    <dbReference type="NCBI Taxonomy" id="2609844"/>
    <lineage>
        <taxon>Eukaryota</taxon>
        <taxon>Fungi</taxon>
        <taxon>Dikarya</taxon>
        <taxon>Ascomycota</taxon>
        <taxon>Pezizomycotina</taxon>
        <taxon>Sordariomycetes</taxon>
        <taxon>Sordariomycetidae</taxon>
        <taxon>Sordariales</taxon>
        <taxon>Podosporaceae</taxon>
        <taxon>Podospora</taxon>
    </lineage>
</organism>
<gene>
    <name evidence="2" type="ORF">QC764_0083140</name>
</gene>
<dbReference type="EMBL" id="JAFFHC010000005">
    <property type="protein sequence ID" value="KAK4675925.1"/>
    <property type="molecule type" value="Genomic_DNA"/>
</dbReference>
<accession>A0ABR0I6D8</accession>
<feature type="region of interest" description="Disordered" evidence="1">
    <location>
        <begin position="29"/>
        <end position="49"/>
    </location>
</feature>
<dbReference type="GeneID" id="87961529"/>
<name>A0ABR0I6D8_9PEZI</name>
<reference evidence="2 3" key="1">
    <citation type="journal article" date="2023" name="bioRxiv">
        <title>High-quality genome assemblies of four members of thePodospora anserinaspecies complex.</title>
        <authorList>
            <person name="Ament-Velasquez S.L."/>
            <person name="Vogan A.A."/>
            <person name="Wallerman O."/>
            <person name="Hartmann F."/>
            <person name="Gautier V."/>
            <person name="Silar P."/>
            <person name="Giraud T."/>
            <person name="Johannesson H."/>
        </authorList>
    </citation>
    <scope>NUCLEOTIDE SEQUENCE [LARGE SCALE GENOMIC DNA]</scope>
    <source>
        <strain evidence="2 3">CBS 124.78</strain>
    </source>
</reference>
<keyword evidence="3" id="KW-1185">Reference proteome</keyword>
<comment type="caution">
    <text evidence="2">The sequence shown here is derived from an EMBL/GenBank/DDBJ whole genome shotgun (WGS) entry which is preliminary data.</text>
</comment>
<dbReference type="RefSeq" id="XP_062799395.1">
    <property type="nucleotide sequence ID" value="XM_062940827.1"/>
</dbReference>
<protein>
    <submittedName>
        <fullName evidence="2">Uncharacterized protein</fullName>
    </submittedName>
</protein>
<feature type="region of interest" description="Disordered" evidence="1">
    <location>
        <begin position="139"/>
        <end position="160"/>
    </location>
</feature>